<dbReference type="PANTHER" id="PTHR34524:SF6">
    <property type="entry name" value="CALCYPHOSINE LIKE"/>
    <property type="match status" value="1"/>
</dbReference>
<keyword evidence="1" id="KW-0479">Metal-binding</keyword>
<dbReference type="GO" id="GO:0046872">
    <property type="term" value="F:metal ion binding"/>
    <property type="evidence" value="ECO:0007669"/>
    <property type="project" value="UniProtKB-KW"/>
</dbReference>
<dbReference type="AlphaFoldDB" id="A0AAN8WVU3"/>
<dbReference type="InterPro" id="IPR051581">
    <property type="entry name" value="Ca-bind"/>
</dbReference>
<evidence type="ECO:0008006" key="6">
    <source>
        <dbReference type="Google" id="ProtNLM"/>
    </source>
</evidence>
<organism evidence="4 5">
    <name type="scientific">Halocaridina rubra</name>
    <name type="common">Hawaiian red shrimp</name>
    <dbReference type="NCBI Taxonomy" id="373956"/>
    <lineage>
        <taxon>Eukaryota</taxon>
        <taxon>Metazoa</taxon>
        <taxon>Ecdysozoa</taxon>
        <taxon>Arthropoda</taxon>
        <taxon>Crustacea</taxon>
        <taxon>Multicrustacea</taxon>
        <taxon>Malacostraca</taxon>
        <taxon>Eumalacostraca</taxon>
        <taxon>Eucarida</taxon>
        <taxon>Decapoda</taxon>
        <taxon>Pleocyemata</taxon>
        <taxon>Caridea</taxon>
        <taxon>Atyoidea</taxon>
        <taxon>Atyidae</taxon>
        <taxon>Halocaridina</taxon>
    </lineage>
</organism>
<name>A0AAN8WVU3_HALRR</name>
<keyword evidence="5" id="KW-1185">Reference proteome</keyword>
<dbReference type="EMBL" id="JAXCGZ010013257">
    <property type="protein sequence ID" value="KAK7073092.1"/>
    <property type="molecule type" value="Genomic_DNA"/>
</dbReference>
<reference evidence="4 5" key="1">
    <citation type="submission" date="2023-11" db="EMBL/GenBank/DDBJ databases">
        <title>Halocaridina rubra genome assembly.</title>
        <authorList>
            <person name="Smith C."/>
        </authorList>
    </citation>
    <scope>NUCLEOTIDE SEQUENCE [LARGE SCALE GENOMIC DNA]</scope>
    <source>
        <strain evidence="4">EP-1</strain>
        <tissue evidence="4">Whole</tissue>
    </source>
</reference>
<keyword evidence="2" id="KW-0677">Repeat</keyword>
<evidence type="ECO:0000313" key="5">
    <source>
        <dbReference type="Proteomes" id="UP001381693"/>
    </source>
</evidence>
<gene>
    <name evidence="4" type="ORF">SK128_017650</name>
</gene>
<dbReference type="Gene3D" id="1.10.238.10">
    <property type="entry name" value="EF-hand"/>
    <property type="match status" value="2"/>
</dbReference>
<evidence type="ECO:0000256" key="3">
    <source>
        <dbReference type="ARBA" id="ARBA00022837"/>
    </source>
</evidence>
<proteinExistence type="predicted"/>
<dbReference type="InterPro" id="IPR011992">
    <property type="entry name" value="EF-hand-dom_pair"/>
</dbReference>
<evidence type="ECO:0000256" key="1">
    <source>
        <dbReference type="ARBA" id="ARBA00022723"/>
    </source>
</evidence>
<accession>A0AAN8WVU3</accession>
<keyword evidence="3" id="KW-0106">Calcium</keyword>
<dbReference type="PANTHER" id="PTHR34524">
    <property type="entry name" value="CALCYPHOSIN"/>
    <property type="match status" value="1"/>
</dbReference>
<dbReference type="Proteomes" id="UP001381693">
    <property type="component" value="Unassembled WGS sequence"/>
</dbReference>
<protein>
    <recommendedName>
        <fullName evidence="6">EF-hand domain-containing protein</fullName>
    </recommendedName>
</protein>
<comment type="caution">
    <text evidence="4">The sequence shown here is derived from an EMBL/GenBank/DDBJ whole genome shotgun (WGS) entry which is preliminary data.</text>
</comment>
<sequence length="159" mass="18274">MRDDERTYVVFTDQLEQIFHDFGVGLNDNETAEIFSGLDVEGTGTIPYELFMERLRPEMSPLRTTTLLEAYGTLIRSVDGLVDIETMRESYNPSCDERVASGEASEEEVLAEFIGRFETGVHMEGKVNRYEFFDYYSAVSASIDDDDEFLELIKNSWKF</sequence>
<evidence type="ECO:0000256" key="2">
    <source>
        <dbReference type="ARBA" id="ARBA00022737"/>
    </source>
</evidence>
<evidence type="ECO:0000313" key="4">
    <source>
        <dbReference type="EMBL" id="KAK7073092.1"/>
    </source>
</evidence>
<dbReference type="SUPFAM" id="SSF47473">
    <property type="entry name" value="EF-hand"/>
    <property type="match status" value="1"/>
</dbReference>